<dbReference type="RefSeq" id="WP_187808656.1">
    <property type="nucleotide sequence ID" value="NZ_LZEU01000001.1"/>
</dbReference>
<dbReference type="Pfam" id="PF07992">
    <property type="entry name" value="Pyr_redox_2"/>
    <property type="match status" value="1"/>
</dbReference>
<organism evidence="6 7">
    <name type="scientific">Aquipseudomonas alcaligenes</name>
    <name type="common">Pseudomonas alcaligenes</name>
    <dbReference type="NCBI Taxonomy" id="43263"/>
    <lineage>
        <taxon>Bacteria</taxon>
        <taxon>Pseudomonadati</taxon>
        <taxon>Pseudomonadota</taxon>
        <taxon>Gammaproteobacteria</taxon>
        <taxon>Pseudomonadales</taxon>
        <taxon>Pseudomonadaceae</taxon>
        <taxon>Aquipseudomonas</taxon>
    </lineage>
</organism>
<keyword evidence="2" id="KW-0285">Flavoprotein</keyword>
<dbReference type="InterPro" id="IPR036188">
    <property type="entry name" value="FAD/NAD-bd_sf"/>
</dbReference>
<dbReference type="Gene3D" id="3.50.50.100">
    <property type="match status" value="1"/>
</dbReference>
<reference evidence="6 7" key="1">
    <citation type="submission" date="2016-06" db="EMBL/GenBank/DDBJ databases">
        <authorList>
            <person name="Ramos C."/>
            <person name="Pintado A."/>
            <person name="Crespo-Gomez J.I."/>
        </authorList>
    </citation>
    <scope>NUCLEOTIDE SEQUENCE [LARGE SCALE GENOMIC DNA]</scope>
    <source>
        <strain evidence="6 7">AVO110</strain>
    </source>
</reference>
<gene>
    <name evidence="6" type="ORF">A9179_21375</name>
</gene>
<accession>A0ABR7S774</accession>
<name>A0ABR7S774_AQUAC</name>
<comment type="caution">
    <text evidence="6">The sequence shown here is derived from an EMBL/GenBank/DDBJ whole genome shotgun (WGS) entry which is preliminary data.</text>
</comment>
<dbReference type="PANTHER" id="PTHR43735:SF3">
    <property type="entry name" value="FERROPTOSIS SUPPRESSOR PROTEIN 1"/>
    <property type="match status" value="1"/>
</dbReference>
<dbReference type="PRINTS" id="PR00368">
    <property type="entry name" value="FADPNR"/>
</dbReference>
<keyword evidence="7" id="KW-1185">Reference proteome</keyword>
<evidence type="ECO:0000256" key="3">
    <source>
        <dbReference type="ARBA" id="ARBA00022827"/>
    </source>
</evidence>
<dbReference type="PANTHER" id="PTHR43735">
    <property type="entry name" value="APOPTOSIS-INDUCING FACTOR 1"/>
    <property type="match status" value="1"/>
</dbReference>
<sequence>MSKAAAGSKVVIYGGGMAGAILAKELCSVAEVTLVDPNDYFEVPMAAPRSLVHPSFAEKAIVPFRQALPGVRHLRGKLTELTKSGGLVTLSSGQRINVSGDVSVLATGSSFSNSLMRASDATAGERKGFYSRYSQRIAEAERILIVGGGPIGIEVAGEISESYPNKQITILEAGPRVLAGTTVAASQFAVSVLSQRGVTILTGEKLVDSESTPRDVFSNAGVATTSSGRKIAYDLIVWCVGGKPNTDYMRPNFASLLNEKGQIKVTQNLRVVGKADLFALGDITDLDENKMAWHIAAQVKNSAFNIRQVLSGKSSEKSLKKHKAQTGNPMMAVTLGSQMGVVHLPVVGLIKCPALTRAAKAGHMLVPKYRKILGV</sequence>
<dbReference type="EMBL" id="LZEU01000001">
    <property type="protein sequence ID" value="MBC9252824.1"/>
    <property type="molecule type" value="Genomic_DNA"/>
</dbReference>
<keyword evidence="4" id="KW-0560">Oxidoreductase</keyword>
<feature type="domain" description="FAD/NAD(P)-binding" evidence="5">
    <location>
        <begin position="9"/>
        <end position="297"/>
    </location>
</feature>
<comment type="similarity">
    <text evidence="1">Belongs to the FAD-dependent oxidoreductase family.</text>
</comment>
<dbReference type="SUPFAM" id="SSF51905">
    <property type="entry name" value="FAD/NAD(P)-binding domain"/>
    <property type="match status" value="2"/>
</dbReference>
<evidence type="ECO:0000256" key="4">
    <source>
        <dbReference type="ARBA" id="ARBA00023002"/>
    </source>
</evidence>
<dbReference type="Proteomes" id="UP000744555">
    <property type="component" value="Unassembled WGS sequence"/>
</dbReference>
<evidence type="ECO:0000256" key="2">
    <source>
        <dbReference type="ARBA" id="ARBA00022630"/>
    </source>
</evidence>
<protein>
    <submittedName>
        <fullName evidence="6">NADH dehydrogenase</fullName>
    </submittedName>
</protein>
<dbReference type="PRINTS" id="PR00411">
    <property type="entry name" value="PNDRDTASEI"/>
</dbReference>
<evidence type="ECO:0000256" key="1">
    <source>
        <dbReference type="ARBA" id="ARBA00006442"/>
    </source>
</evidence>
<evidence type="ECO:0000313" key="7">
    <source>
        <dbReference type="Proteomes" id="UP000744555"/>
    </source>
</evidence>
<evidence type="ECO:0000313" key="6">
    <source>
        <dbReference type="EMBL" id="MBC9252824.1"/>
    </source>
</evidence>
<proteinExistence type="inferred from homology"/>
<dbReference type="InterPro" id="IPR023753">
    <property type="entry name" value="FAD/NAD-binding_dom"/>
</dbReference>
<keyword evidence="3" id="KW-0274">FAD</keyword>
<evidence type="ECO:0000259" key="5">
    <source>
        <dbReference type="Pfam" id="PF07992"/>
    </source>
</evidence>